<name>A0ACC0X5J3_9ROSI</name>
<organism evidence="1 2">
    <name type="scientific">Pistacia integerrima</name>
    <dbReference type="NCBI Taxonomy" id="434235"/>
    <lineage>
        <taxon>Eukaryota</taxon>
        <taxon>Viridiplantae</taxon>
        <taxon>Streptophyta</taxon>
        <taxon>Embryophyta</taxon>
        <taxon>Tracheophyta</taxon>
        <taxon>Spermatophyta</taxon>
        <taxon>Magnoliopsida</taxon>
        <taxon>eudicotyledons</taxon>
        <taxon>Gunneridae</taxon>
        <taxon>Pentapetalae</taxon>
        <taxon>rosids</taxon>
        <taxon>malvids</taxon>
        <taxon>Sapindales</taxon>
        <taxon>Anacardiaceae</taxon>
        <taxon>Pistacia</taxon>
    </lineage>
</organism>
<gene>
    <name evidence="1" type="ORF">Pint_34844</name>
</gene>
<dbReference type="EMBL" id="CM047749">
    <property type="protein sequence ID" value="KAJ0009984.1"/>
    <property type="molecule type" value="Genomic_DNA"/>
</dbReference>
<sequence length="103" mass="11248">MNKGGGSGPTVEAAAAALARKQKTLIQRVEIDIANIQDNSLHQYRVMFHALSTVLRKEGPRALYKARLPSIIGVLNYWPNNRLPSSGHLSKNADGGMEEARPL</sequence>
<keyword evidence="2" id="KW-1185">Reference proteome</keyword>
<proteinExistence type="predicted"/>
<protein>
    <submittedName>
        <fullName evidence="1">Uncharacterized protein</fullName>
    </submittedName>
</protein>
<evidence type="ECO:0000313" key="2">
    <source>
        <dbReference type="Proteomes" id="UP001163603"/>
    </source>
</evidence>
<comment type="caution">
    <text evidence="1">The sequence shown here is derived from an EMBL/GenBank/DDBJ whole genome shotgun (WGS) entry which is preliminary data.</text>
</comment>
<dbReference type="Proteomes" id="UP001163603">
    <property type="component" value="Chromosome 14"/>
</dbReference>
<evidence type="ECO:0000313" key="1">
    <source>
        <dbReference type="EMBL" id="KAJ0009984.1"/>
    </source>
</evidence>
<accession>A0ACC0X5J3</accession>
<reference evidence="2" key="1">
    <citation type="journal article" date="2023" name="G3 (Bethesda)">
        <title>Genome assembly and association tests identify interacting loci associated with vigor, precocity, and sex in interspecific pistachio rootstocks.</title>
        <authorList>
            <person name="Palmer W."/>
            <person name="Jacygrad E."/>
            <person name="Sagayaradj S."/>
            <person name="Cavanaugh K."/>
            <person name="Han R."/>
            <person name="Bertier L."/>
            <person name="Beede B."/>
            <person name="Kafkas S."/>
            <person name="Golino D."/>
            <person name="Preece J."/>
            <person name="Michelmore R."/>
        </authorList>
    </citation>
    <scope>NUCLEOTIDE SEQUENCE [LARGE SCALE GENOMIC DNA]</scope>
</reference>